<evidence type="ECO:0000313" key="2">
    <source>
        <dbReference type="EMBL" id="AUD79042.1"/>
    </source>
</evidence>
<dbReference type="GO" id="GO:0000160">
    <property type="term" value="P:phosphorelay signal transduction system"/>
    <property type="evidence" value="ECO:0007669"/>
    <property type="project" value="InterPro"/>
</dbReference>
<evidence type="ECO:0000313" key="3">
    <source>
        <dbReference type="Proteomes" id="UP000232693"/>
    </source>
</evidence>
<gene>
    <name evidence="2" type="ORF">CW740_07185</name>
</gene>
<proteinExistence type="predicted"/>
<dbReference type="Proteomes" id="UP000232693">
    <property type="component" value="Chromosome"/>
</dbReference>
<reference evidence="2 3" key="1">
    <citation type="submission" date="2017-12" db="EMBL/GenBank/DDBJ databases">
        <title>Kangiella profundi FT102 completed genome.</title>
        <authorList>
            <person name="Xu J."/>
            <person name="Wang J."/>
            <person name="Lu Y."/>
        </authorList>
    </citation>
    <scope>NUCLEOTIDE SEQUENCE [LARGE SCALE GENOMIC DNA]</scope>
    <source>
        <strain evidence="2 3">FT102</strain>
    </source>
</reference>
<name>A0A2K9AN45_9GAMM</name>
<comment type="caution">
    <text evidence="1">Lacks conserved residue(s) required for the propagation of feature annotation.</text>
</comment>
<sequence>MKRAKYVNQYNLAFILAVIALLFVANYLFGKASQQQHFYQQKNLSQSILANLTIELEYGLSFGNKVDLKNSLEALRNNQGLAMITVYDNQSNVMAQLDNRDLLSIPEDVDLINFTQPIDQSPSSSLSDSLLLNEEILQSVKLERRLGEVTLSMTPLAYSPTSQEIQTYQTMLNAIIIILMIMLWAYMYYRLSYTSRIMKKMTESLNRSVLPRNILYNTKTQEAQALIKAIIDIFLQNKNLEHQLTLLKTEVAQARRDANTELQEFLGFLLENPIEHDDETIQLFYQSITQHIGDRKSSIWSRDLLKQVITELSSLAKSEQVTIYDTYSGDRINRQLIIDRDNFKRFLLLLVEQLIKVCSGHQLSISFDQRQAIKDNTILRISIESDAENFIEGVNTQSLFHFSHEAPITCYSNNVHLIAAKHLLRKFGGEYFYFEKEVRIEIPVATLATDEPEVWTESVTPIETDINALIFDSDPIDKMVLMGYLEKLGVNTEKASAKQVVLQKIRHEKFDIIMVNSDFFHDPDPFFFTNFASELNDQMEKTSILVISSDSSVKETELFKSLNAHYLPKPIDIYQLKTKLINLCTDAGD</sequence>
<dbReference type="Gene3D" id="3.40.50.2300">
    <property type="match status" value="1"/>
</dbReference>
<dbReference type="RefSeq" id="WP_106646878.1">
    <property type="nucleotide sequence ID" value="NZ_BMGO01000001.1"/>
</dbReference>
<dbReference type="EMBL" id="CP025120">
    <property type="protein sequence ID" value="AUD79042.1"/>
    <property type="molecule type" value="Genomic_DNA"/>
</dbReference>
<organism evidence="2 3">
    <name type="scientific">Kangiella profundi</name>
    <dbReference type="NCBI Taxonomy" id="1561924"/>
    <lineage>
        <taxon>Bacteria</taxon>
        <taxon>Pseudomonadati</taxon>
        <taxon>Pseudomonadota</taxon>
        <taxon>Gammaproteobacteria</taxon>
        <taxon>Kangiellales</taxon>
        <taxon>Kangiellaceae</taxon>
        <taxon>Kangiella</taxon>
    </lineage>
</organism>
<dbReference type="OrthoDB" id="6187956at2"/>
<dbReference type="InterPro" id="IPR001789">
    <property type="entry name" value="Sig_transdc_resp-reg_receiver"/>
</dbReference>
<dbReference type="PROSITE" id="PS50110">
    <property type="entry name" value="RESPONSE_REGULATORY"/>
    <property type="match status" value="1"/>
</dbReference>
<accession>A0A2K9AN45</accession>
<dbReference type="KEGG" id="kpd:CW740_07185"/>
<keyword evidence="3" id="KW-1185">Reference proteome</keyword>
<dbReference type="SUPFAM" id="SSF52172">
    <property type="entry name" value="CheY-like"/>
    <property type="match status" value="1"/>
</dbReference>
<dbReference type="AlphaFoldDB" id="A0A2K9AN45"/>
<protein>
    <submittedName>
        <fullName evidence="2">Response regulator receiver protein</fullName>
    </submittedName>
</protein>
<dbReference type="InterPro" id="IPR011006">
    <property type="entry name" value="CheY-like_superfamily"/>
</dbReference>
<evidence type="ECO:0000256" key="1">
    <source>
        <dbReference type="PROSITE-ProRule" id="PRU00169"/>
    </source>
</evidence>